<dbReference type="EMBL" id="GGFL01010314">
    <property type="protein sequence ID" value="MBW74492.1"/>
    <property type="molecule type" value="Transcribed_RNA"/>
</dbReference>
<proteinExistence type="predicted"/>
<sequence length="104" mass="11167">MVPSRFSNFSPALSICSTSCSLSAACCTGEPLFVFDCSLFNIFRPVEAAFSKNSILFVTTLFSFRSPFSSPGIMLKLSLLPQSSFIEGGSVVGVSRSFESESLI</sequence>
<dbReference type="PROSITE" id="PS51257">
    <property type="entry name" value="PROKAR_LIPOPROTEIN"/>
    <property type="match status" value="1"/>
</dbReference>
<protein>
    <submittedName>
        <fullName evidence="1">Putative secreted protein</fullName>
    </submittedName>
</protein>
<organism evidence="1">
    <name type="scientific">Anopheles darlingi</name>
    <name type="common">Mosquito</name>
    <dbReference type="NCBI Taxonomy" id="43151"/>
    <lineage>
        <taxon>Eukaryota</taxon>
        <taxon>Metazoa</taxon>
        <taxon>Ecdysozoa</taxon>
        <taxon>Arthropoda</taxon>
        <taxon>Hexapoda</taxon>
        <taxon>Insecta</taxon>
        <taxon>Pterygota</taxon>
        <taxon>Neoptera</taxon>
        <taxon>Endopterygota</taxon>
        <taxon>Diptera</taxon>
        <taxon>Nematocera</taxon>
        <taxon>Culicoidea</taxon>
        <taxon>Culicidae</taxon>
        <taxon>Anophelinae</taxon>
        <taxon>Anopheles</taxon>
    </lineage>
</organism>
<name>A0A2M4DA87_ANODA</name>
<reference evidence="1" key="1">
    <citation type="submission" date="2018-01" db="EMBL/GenBank/DDBJ databases">
        <title>An insight into the sialome of Amazonian anophelines.</title>
        <authorList>
            <person name="Ribeiro J.M."/>
            <person name="Scarpassa V."/>
            <person name="Calvo E."/>
        </authorList>
    </citation>
    <scope>NUCLEOTIDE SEQUENCE</scope>
</reference>
<evidence type="ECO:0000313" key="1">
    <source>
        <dbReference type="EMBL" id="MBW74492.1"/>
    </source>
</evidence>
<dbReference type="AlphaFoldDB" id="A0A2M4DA87"/>
<accession>A0A2M4DA87</accession>